<evidence type="ECO:0000256" key="4">
    <source>
        <dbReference type="PROSITE-ProRule" id="PRU00134"/>
    </source>
</evidence>
<dbReference type="AlphaFoldDB" id="A0A6P8Z4N8"/>
<feature type="region of interest" description="Disordered" evidence="5">
    <location>
        <begin position="459"/>
        <end position="491"/>
    </location>
</feature>
<feature type="chain" id="PRO_5027947105" evidence="6">
    <location>
        <begin position="18"/>
        <end position="491"/>
    </location>
</feature>
<dbReference type="GeneID" id="117647437"/>
<dbReference type="PANTHER" id="PTHR46455">
    <property type="entry name" value="SET AND MYND DOMAIN CONTAINING, ARTHROPOD-SPECIFIC, MEMBER 4, ISOFORM A"/>
    <property type="match status" value="1"/>
</dbReference>
<dbReference type="PANTHER" id="PTHR46455:SF6">
    <property type="entry name" value="RE22408P-RELATED"/>
    <property type="match status" value="1"/>
</dbReference>
<sequence>MATLCALCGAAAPTVCANCGTAAYCSKEHQRQHWPEHRPGCFPCTLQRNEQLGRFLSTSRAVATGTLLVKEWPLVAGPCAGARPLCLGCHCPLQSLQGPRPGGYRCTGCGAAVCDAECEKLAAHSEWECRVLGAAGALLDGRPELVLPLRCLIGVRSGTAAWKSFLDLEAHLDKRRSRPVWEERQKGVVEVLRAAGLLAADGSEDELLQRVCAILDVNSFEVRGPAQGLAGQQAGEQLRAVFLRAAMMSHSCVPNVQLAVDDQLQLTVRATCEMPRASALKYNYCELLETTVRRQEHLREGKYFECSCERCADPTECGTHLSSLWCPHCQAGLVSPVSAASPPRAESRTPTAPRSRKRPAAHALQRMQQLCQEIVDVLERLLPGRVSRLKGIALHEMHVAVALGGALGGHDGEAHHLQRARDLLQASLHHLQHEPRESPEGRLHLLALQELDAVEDSIRQDMVAQLDPHKSGGAQATPGKARPARRGKRRQ</sequence>
<dbReference type="RefSeq" id="XP_034245070.1">
    <property type="nucleotide sequence ID" value="XM_034389179.1"/>
</dbReference>
<dbReference type="InterPro" id="IPR002893">
    <property type="entry name" value="Znf_MYND"/>
</dbReference>
<dbReference type="PROSITE" id="PS50865">
    <property type="entry name" value="ZF_MYND_2"/>
    <property type="match status" value="1"/>
</dbReference>
<organism evidence="9">
    <name type="scientific">Thrips palmi</name>
    <name type="common">Melon thrips</name>
    <dbReference type="NCBI Taxonomy" id="161013"/>
    <lineage>
        <taxon>Eukaryota</taxon>
        <taxon>Metazoa</taxon>
        <taxon>Ecdysozoa</taxon>
        <taxon>Arthropoda</taxon>
        <taxon>Hexapoda</taxon>
        <taxon>Insecta</taxon>
        <taxon>Pterygota</taxon>
        <taxon>Neoptera</taxon>
        <taxon>Paraneoptera</taxon>
        <taxon>Thysanoptera</taxon>
        <taxon>Terebrantia</taxon>
        <taxon>Thripoidea</taxon>
        <taxon>Thripidae</taxon>
        <taxon>Thrips</taxon>
    </lineage>
</organism>
<evidence type="ECO:0000256" key="3">
    <source>
        <dbReference type="ARBA" id="ARBA00022833"/>
    </source>
</evidence>
<dbReference type="InterPro" id="IPR053010">
    <property type="entry name" value="SET_SmydA-8"/>
</dbReference>
<dbReference type="Pfam" id="PF01753">
    <property type="entry name" value="zf-MYND"/>
    <property type="match status" value="1"/>
</dbReference>
<dbReference type="OrthoDB" id="77368at2759"/>
<evidence type="ECO:0000256" key="2">
    <source>
        <dbReference type="ARBA" id="ARBA00022771"/>
    </source>
</evidence>
<dbReference type="KEGG" id="tpal:117647437"/>
<keyword evidence="6" id="KW-0732">Signal</keyword>
<dbReference type="GO" id="GO:0008270">
    <property type="term" value="F:zinc ion binding"/>
    <property type="evidence" value="ECO:0007669"/>
    <property type="project" value="UniProtKB-KW"/>
</dbReference>
<dbReference type="CDD" id="cd20071">
    <property type="entry name" value="SET_SMYD"/>
    <property type="match status" value="1"/>
</dbReference>
<evidence type="ECO:0000313" key="8">
    <source>
        <dbReference type="Proteomes" id="UP000515158"/>
    </source>
</evidence>
<dbReference type="InParanoid" id="A0A6P8Z4N8"/>
<keyword evidence="3" id="KW-0862">Zinc</keyword>
<evidence type="ECO:0000313" key="9">
    <source>
        <dbReference type="RefSeq" id="XP_034245070.1"/>
    </source>
</evidence>
<dbReference type="Gene3D" id="2.170.270.10">
    <property type="entry name" value="SET domain"/>
    <property type="match status" value="1"/>
</dbReference>
<dbReference type="Gene3D" id="6.10.140.2220">
    <property type="match status" value="2"/>
</dbReference>
<dbReference type="PROSITE" id="PS01360">
    <property type="entry name" value="ZF_MYND_1"/>
    <property type="match status" value="1"/>
</dbReference>
<dbReference type="InterPro" id="IPR046341">
    <property type="entry name" value="SET_dom_sf"/>
</dbReference>
<evidence type="ECO:0000256" key="6">
    <source>
        <dbReference type="SAM" id="SignalP"/>
    </source>
</evidence>
<dbReference type="Proteomes" id="UP000515158">
    <property type="component" value="Unplaced"/>
</dbReference>
<keyword evidence="2 4" id="KW-0863">Zinc-finger</keyword>
<dbReference type="SUPFAM" id="SSF82199">
    <property type="entry name" value="SET domain"/>
    <property type="match status" value="1"/>
</dbReference>
<accession>A0A6P8Z4N8</accession>
<reference evidence="9" key="1">
    <citation type="submission" date="2025-08" db="UniProtKB">
        <authorList>
            <consortium name="RefSeq"/>
        </authorList>
    </citation>
    <scope>IDENTIFICATION</scope>
    <source>
        <tissue evidence="9">Total insect</tissue>
    </source>
</reference>
<feature type="domain" description="MYND-type" evidence="7">
    <location>
        <begin position="5"/>
        <end position="41"/>
    </location>
</feature>
<feature type="signal peptide" evidence="6">
    <location>
        <begin position="1"/>
        <end position="17"/>
    </location>
</feature>
<protein>
    <submittedName>
        <fullName evidence="9">SET domain-containing protein SmydA-8-like</fullName>
    </submittedName>
</protein>
<feature type="region of interest" description="Disordered" evidence="5">
    <location>
        <begin position="337"/>
        <end position="362"/>
    </location>
</feature>
<dbReference type="Gene3D" id="1.10.220.160">
    <property type="match status" value="1"/>
</dbReference>
<name>A0A6P8Z4N8_THRPL</name>
<keyword evidence="1" id="KW-0479">Metal-binding</keyword>
<gene>
    <name evidence="9" type="primary">LOC117647437</name>
</gene>
<feature type="compositionally biased region" description="Basic residues" evidence="5">
    <location>
        <begin position="482"/>
        <end position="491"/>
    </location>
</feature>
<proteinExistence type="predicted"/>
<evidence type="ECO:0000259" key="7">
    <source>
        <dbReference type="PROSITE" id="PS50865"/>
    </source>
</evidence>
<evidence type="ECO:0000256" key="1">
    <source>
        <dbReference type="ARBA" id="ARBA00022723"/>
    </source>
</evidence>
<keyword evidence="8" id="KW-1185">Reference proteome</keyword>
<evidence type="ECO:0000256" key="5">
    <source>
        <dbReference type="SAM" id="MobiDB-lite"/>
    </source>
</evidence>